<feature type="region of interest" description="Disordered" evidence="1">
    <location>
        <begin position="8"/>
        <end position="38"/>
    </location>
</feature>
<name>F2U188_SALR5</name>
<keyword evidence="3" id="KW-1185">Reference proteome</keyword>
<evidence type="ECO:0000256" key="1">
    <source>
        <dbReference type="SAM" id="MobiDB-lite"/>
    </source>
</evidence>
<dbReference type="EMBL" id="GL832959">
    <property type="protein sequence ID" value="EGD81390.1"/>
    <property type="molecule type" value="Genomic_DNA"/>
</dbReference>
<evidence type="ECO:0000313" key="3">
    <source>
        <dbReference type="Proteomes" id="UP000007799"/>
    </source>
</evidence>
<feature type="compositionally biased region" description="Polar residues" evidence="1">
    <location>
        <begin position="22"/>
        <end position="33"/>
    </location>
</feature>
<protein>
    <submittedName>
        <fullName evidence="2">Uncharacterized protein</fullName>
    </submittedName>
</protein>
<sequence>MFAVAAAASCERRPSGDAQATKVPSSADSTSEDTMPAPPQLTATQVMVLQRAAMILSKKYDAACKGLDVETSLRAFGSDALKRLRQQVIHIAVLFPDLDIVVDALNPFTTGAHAILSAWDAVELQLSKCTPPKLDTSALNKRLSKCMFELMSCDGCLRRASHALP</sequence>
<dbReference type="GeneID" id="16077185"/>
<evidence type="ECO:0000313" key="2">
    <source>
        <dbReference type="EMBL" id="EGD81390.1"/>
    </source>
</evidence>
<organism evidence="2 3">
    <name type="scientific">Salpingoeca rosetta (strain ATCC 50818 / BSB-021)</name>
    <dbReference type="NCBI Taxonomy" id="946362"/>
    <lineage>
        <taxon>Eukaryota</taxon>
        <taxon>Choanoflagellata</taxon>
        <taxon>Craspedida</taxon>
        <taxon>Salpingoecidae</taxon>
        <taxon>Salpingoeca</taxon>
    </lineage>
</organism>
<reference evidence="2" key="1">
    <citation type="submission" date="2009-08" db="EMBL/GenBank/DDBJ databases">
        <title>Annotation of Salpingoeca rosetta.</title>
        <authorList>
            <consortium name="The Broad Institute Genome Sequencing Platform"/>
            <person name="Russ C."/>
            <person name="Cuomo C."/>
            <person name="Burger G."/>
            <person name="Gray M.W."/>
            <person name="Holland P.W.H."/>
            <person name="King N."/>
            <person name="Lang F.B.F."/>
            <person name="Roger A.J."/>
            <person name="Ruiz-Trillo I."/>
            <person name="Young S.K."/>
            <person name="Zeng Q."/>
            <person name="Gargeya S."/>
            <person name="Alvarado L."/>
            <person name="Berlin A."/>
            <person name="Chapman S.B."/>
            <person name="Chen Z."/>
            <person name="Freedman E."/>
            <person name="Gellesch M."/>
            <person name="Goldberg J."/>
            <person name="Griggs A."/>
            <person name="Gujja S."/>
            <person name="Heilman E."/>
            <person name="Heiman D."/>
            <person name="Howarth C."/>
            <person name="Mehta T."/>
            <person name="Neiman D."/>
            <person name="Pearson M."/>
            <person name="Roberts A."/>
            <person name="Saif S."/>
            <person name="Shea T."/>
            <person name="Shenoy N."/>
            <person name="Sisk P."/>
            <person name="Stolte C."/>
            <person name="Sykes S."/>
            <person name="White J."/>
            <person name="Yandava C."/>
            <person name="Haas B."/>
            <person name="Nusbaum C."/>
            <person name="Birren B."/>
        </authorList>
    </citation>
    <scope>NUCLEOTIDE SEQUENCE</scope>
    <source>
        <strain evidence="2">ATCC 50818</strain>
    </source>
</reference>
<proteinExistence type="predicted"/>
<accession>F2U188</accession>
<gene>
    <name evidence="2" type="ORF">PTSG_02109</name>
</gene>
<dbReference type="RefSeq" id="XP_004996594.1">
    <property type="nucleotide sequence ID" value="XM_004996537.1"/>
</dbReference>
<dbReference type="AlphaFoldDB" id="F2U188"/>
<dbReference type="Proteomes" id="UP000007799">
    <property type="component" value="Unassembled WGS sequence"/>
</dbReference>
<dbReference type="InParanoid" id="F2U188"/>
<dbReference type="KEGG" id="sre:PTSG_02109"/>